<dbReference type="InterPro" id="IPR043129">
    <property type="entry name" value="ATPase_NBD"/>
</dbReference>
<sequence length="247" mass="27878">MEKVRSTDRILSEVLENRMTKILFFDATNSWILVGCYLKTEDGKLEKVSEYRELHNRESSLLLIKEISNCLKVSNWEKPDIIVTATGPGSFTGIRISVATARNFSQIWNIPVLGIDSLELYTSQYYAESESSVCVGIEAKQGKIYFGLKDSRGYWGTVDIAPDLIPETIPEDRIGSYLTGIKFSDSPEFFAGTNMKENLPSPEASILEKSSEIKKALSKPEDHSYLQLVPNYLRGTYADDKPKVYYT</sequence>
<protein>
    <submittedName>
        <fullName evidence="2">Universal bacterial protein YeaZ</fullName>
    </submittedName>
</protein>
<accession>A0A2P2D508</accession>
<dbReference type="GO" id="GO:0002949">
    <property type="term" value="P:tRNA threonylcarbamoyladenosine modification"/>
    <property type="evidence" value="ECO:0007669"/>
    <property type="project" value="InterPro"/>
</dbReference>
<dbReference type="AlphaFoldDB" id="A0A2P2D508"/>
<dbReference type="NCBIfam" id="TIGR03725">
    <property type="entry name" value="T6A_YeaZ"/>
    <property type="match status" value="1"/>
</dbReference>
<feature type="domain" description="Gcp-like" evidence="1">
    <location>
        <begin position="56"/>
        <end position="149"/>
    </location>
</feature>
<dbReference type="SUPFAM" id="SSF53067">
    <property type="entry name" value="Actin-like ATPase domain"/>
    <property type="match status" value="1"/>
</dbReference>
<reference evidence="2 3" key="1">
    <citation type="submission" date="2018-02" db="EMBL/GenBank/DDBJ databases">
        <title>Novel Leptospira species isolated from soil and water in Japan.</title>
        <authorList>
            <person name="Nakao R."/>
            <person name="Masuzawa T."/>
        </authorList>
    </citation>
    <scope>NUCLEOTIDE SEQUENCE [LARGE SCALE GENOMIC DNA]</scope>
    <source>
        <strain evidence="2 3">E8</strain>
    </source>
</reference>
<keyword evidence="3" id="KW-1185">Reference proteome</keyword>
<dbReference type="InterPro" id="IPR000905">
    <property type="entry name" value="Gcp-like_dom"/>
</dbReference>
<dbReference type="Gene3D" id="3.30.420.40">
    <property type="match status" value="2"/>
</dbReference>
<dbReference type="Pfam" id="PF00814">
    <property type="entry name" value="TsaD"/>
    <property type="match status" value="1"/>
</dbReference>
<gene>
    <name evidence="2" type="primary">yeaZ</name>
    <name evidence="2" type="ORF">LPTSP1_27370</name>
</gene>
<name>A0A2P2D508_9LEPT</name>
<dbReference type="EMBL" id="BFAY01000011">
    <property type="protein sequence ID" value="GBF39733.1"/>
    <property type="molecule type" value="Genomic_DNA"/>
</dbReference>
<evidence type="ECO:0000313" key="2">
    <source>
        <dbReference type="EMBL" id="GBF39733.1"/>
    </source>
</evidence>
<evidence type="ECO:0000313" key="3">
    <source>
        <dbReference type="Proteomes" id="UP000245076"/>
    </source>
</evidence>
<evidence type="ECO:0000259" key="1">
    <source>
        <dbReference type="Pfam" id="PF00814"/>
    </source>
</evidence>
<dbReference type="InterPro" id="IPR022496">
    <property type="entry name" value="T6A_TsaB"/>
</dbReference>
<comment type="caution">
    <text evidence="2">The sequence shown here is derived from an EMBL/GenBank/DDBJ whole genome shotgun (WGS) entry which is preliminary data.</text>
</comment>
<dbReference type="Proteomes" id="UP000245076">
    <property type="component" value="Unassembled WGS sequence"/>
</dbReference>
<organism evidence="2 3">
    <name type="scientific">Leptospira johnsonii</name>
    <dbReference type="NCBI Taxonomy" id="1917820"/>
    <lineage>
        <taxon>Bacteria</taxon>
        <taxon>Pseudomonadati</taxon>
        <taxon>Spirochaetota</taxon>
        <taxon>Spirochaetia</taxon>
        <taxon>Leptospirales</taxon>
        <taxon>Leptospiraceae</taxon>
        <taxon>Leptospira</taxon>
    </lineage>
</organism>
<proteinExistence type="predicted"/>